<dbReference type="InterPro" id="IPR057326">
    <property type="entry name" value="KR_dom"/>
</dbReference>
<dbReference type="PANTHER" id="PTHR42760:SF78">
    <property type="entry name" value="3-OXOACYL-[ACYL-CARRIER-PROTEIN] REDUCTASE [NADH]"/>
    <property type="match status" value="1"/>
</dbReference>
<comment type="similarity">
    <text evidence="1 2">Belongs to the short-chain dehydrogenases/reductases (SDR) family.</text>
</comment>
<evidence type="ECO:0000256" key="1">
    <source>
        <dbReference type="ARBA" id="ARBA00006484"/>
    </source>
</evidence>
<feature type="domain" description="Ketoreductase" evidence="4">
    <location>
        <begin position="229"/>
        <end position="409"/>
    </location>
</feature>
<dbReference type="InterPro" id="IPR036291">
    <property type="entry name" value="NAD(P)-bd_dom_sf"/>
</dbReference>
<dbReference type="PRINTS" id="PR00080">
    <property type="entry name" value="SDRFAMILY"/>
</dbReference>
<dbReference type="EMBL" id="CP000697">
    <property type="protein sequence ID" value="ABQ30470.1"/>
    <property type="molecule type" value="Genomic_DNA"/>
</dbReference>
<reference evidence="5 6" key="1">
    <citation type="submission" date="2007-05" db="EMBL/GenBank/DDBJ databases">
        <title>Complete sequence of chromosome of Acidiphilium cryptum JF-5.</title>
        <authorList>
            <consortium name="US DOE Joint Genome Institute"/>
            <person name="Copeland A."/>
            <person name="Lucas S."/>
            <person name="Lapidus A."/>
            <person name="Barry K."/>
            <person name="Detter J.C."/>
            <person name="Glavina del Rio T."/>
            <person name="Hammon N."/>
            <person name="Israni S."/>
            <person name="Dalin E."/>
            <person name="Tice H."/>
            <person name="Pitluck S."/>
            <person name="Sims D."/>
            <person name="Brettin T."/>
            <person name="Bruce D."/>
            <person name="Han C."/>
            <person name="Schmutz J."/>
            <person name="Larimer F."/>
            <person name="Land M."/>
            <person name="Hauser L."/>
            <person name="Kyrpides N."/>
            <person name="Kim E."/>
            <person name="Magnuson T."/>
            <person name="Richardson P."/>
        </authorList>
    </citation>
    <scope>NUCLEOTIDE SEQUENCE [LARGE SCALE GENOMIC DNA]</scope>
    <source>
        <strain evidence="5 6">JF-5</strain>
    </source>
</reference>
<evidence type="ECO:0000256" key="2">
    <source>
        <dbReference type="RuleBase" id="RU000363"/>
    </source>
</evidence>
<dbReference type="KEGG" id="acr:Acry_1259"/>
<dbReference type="HOGENOM" id="CLU_047208_0_0_5"/>
<dbReference type="GO" id="GO:0016616">
    <property type="term" value="F:oxidoreductase activity, acting on the CH-OH group of donors, NAD or NADP as acceptor"/>
    <property type="evidence" value="ECO:0007669"/>
    <property type="project" value="TreeGrafter"/>
</dbReference>
<accession>A5FXY8</accession>
<evidence type="ECO:0000313" key="6">
    <source>
        <dbReference type="Proteomes" id="UP000000245"/>
    </source>
</evidence>
<dbReference type="InterPro" id="IPR002347">
    <property type="entry name" value="SDR_fam"/>
</dbReference>
<evidence type="ECO:0000259" key="4">
    <source>
        <dbReference type="SMART" id="SM00822"/>
    </source>
</evidence>
<sequence length="496" mass="52101">MMADRYLAFANRPVGRFLTGRLGLPQPRPLLRHAEGQPAVIGPVLAGAAPGGRLAEAVVATLAGTPAAMLFEGDAADWPGLAARHGVMAARFLPGQSGRAGSAVFDATGIADPAGLDALYTFFHHCVREIAPDGRIVVLGAPPETCADADARVAQRALEGFTRSLGKEARRNIAVQLVRVAADADAAALDSTLRFFLSRRSAYVSGQVVHVAAPVVDLPEAAPRAHRGRRVLVTGAARGIGAAIAEAFAREGAKVVALDVPQAGADLLSLAQRLGGSRLALDITDPASDAAILEDAATHGGYDVVVHNAGITRDRTIARMSRAEWDQVMQVNLLAPLRITEALLGAGALGPNGRIVGVSSIAGIAGNLGQTNYAATKAGVIGMVDALAPRLAARGATINAVAPGFIETRMTAAIPFAIREAGRRMNAMGAGRPAGRCRRDHPLARRAAQRRGQRQHRPRLRPEPAGRLRWRPSRSRPATSRPRRTPIPGAPRRRKR</sequence>
<organism evidence="5 6">
    <name type="scientific">Acidiphilium cryptum (strain JF-5)</name>
    <dbReference type="NCBI Taxonomy" id="349163"/>
    <lineage>
        <taxon>Bacteria</taxon>
        <taxon>Pseudomonadati</taxon>
        <taxon>Pseudomonadota</taxon>
        <taxon>Alphaproteobacteria</taxon>
        <taxon>Acetobacterales</taxon>
        <taxon>Acidocellaceae</taxon>
        <taxon>Acidiphilium</taxon>
    </lineage>
</organism>
<dbReference type="SMART" id="SM00822">
    <property type="entry name" value="PKS_KR"/>
    <property type="match status" value="1"/>
</dbReference>
<evidence type="ECO:0000256" key="3">
    <source>
        <dbReference type="SAM" id="MobiDB-lite"/>
    </source>
</evidence>
<evidence type="ECO:0000313" key="5">
    <source>
        <dbReference type="EMBL" id="ABQ30470.1"/>
    </source>
</evidence>
<dbReference type="PROSITE" id="PS00061">
    <property type="entry name" value="ADH_SHORT"/>
    <property type="match status" value="1"/>
</dbReference>
<dbReference type="NCBIfam" id="NF006110">
    <property type="entry name" value="PRK08261.1"/>
    <property type="match status" value="1"/>
</dbReference>
<dbReference type="PRINTS" id="PR00081">
    <property type="entry name" value="GDHRDH"/>
</dbReference>
<protein>
    <submittedName>
        <fullName evidence="5">Short-chain dehydrogenase/reductase SDR</fullName>
    </submittedName>
</protein>
<gene>
    <name evidence="5" type="ordered locus">Acry_1259</name>
</gene>
<dbReference type="FunFam" id="3.40.50.720:FF:000338">
    <property type="entry name" value="3-oxoacyl-ACP reductase FabG"/>
    <property type="match status" value="1"/>
</dbReference>
<proteinExistence type="inferred from homology"/>
<dbReference type="InterPro" id="IPR020904">
    <property type="entry name" value="Sc_DH/Rdtase_CS"/>
</dbReference>
<name>A5FXY8_ACICJ</name>
<dbReference type="PANTHER" id="PTHR42760">
    <property type="entry name" value="SHORT-CHAIN DEHYDROGENASES/REDUCTASES FAMILY MEMBER"/>
    <property type="match status" value="1"/>
</dbReference>
<dbReference type="AlphaFoldDB" id="A5FXY8"/>
<dbReference type="SUPFAM" id="SSF51735">
    <property type="entry name" value="NAD(P)-binding Rossmann-fold domains"/>
    <property type="match status" value="1"/>
</dbReference>
<dbReference type="Proteomes" id="UP000000245">
    <property type="component" value="Chromosome"/>
</dbReference>
<dbReference type="STRING" id="349163.Acry_1259"/>
<dbReference type="Gene3D" id="3.40.50.720">
    <property type="entry name" value="NAD(P)-binding Rossmann-like Domain"/>
    <property type="match status" value="2"/>
</dbReference>
<keyword evidence="6" id="KW-1185">Reference proteome</keyword>
<dbReference type="eggNOG" id="COG1028">
    <property type="taxonomic scope" value="Bacteria"/>
</dbReference>
<feature type="compositionally biased region" description="Basic residues" evidence="3">
    <location>
        <begin position="447"/>
        <end position="459"/>
    </location>
</feature>
<dbReference type="Pfam" id="PF00106">
    <property type="entry name" value="adh_short"/>
    <property type="match status" value="1"/>
</dbReference>
<feature type="region of interest" description="Disordered" evidence="3">
    <location>
        <begin position="427"/>
        <end position="496"/>
    </location>
</feature>